<dbReference type="PANTHER" id="PTHR30522:SF0">
    <property type="entry name" value="NUCLEOSIDE TRIPHOSPHATE PYROPHOSPHOHYDROLASE"/>
    <property type="match status" value="1"/>
</dbReference>
<dbReference type="InterPro" id="IPR048015">
    <property type="entry name" value="NTP-PPase_MazG-like_N"/>
</dbReference>
<dbReference type="Gene3D" id="1.10.287.1080">
    <property type="entry name" value="MazG-like"/>
    <property type="match status" value="1"/>
</dbReference>
<dbReference type="AlphaFoldDB" id="A0AA46S9E9"/>
<dbReference type="GO" id="GO:0046052">
    <property type="term" value="P:UTP catabolic process"/>
    <property type="evidence" value="ECO:0007669"/>
    <property type="project" value="TreeGrafter"/>
</dbReference>
<reference evidence="3" key="1">
    <citation type="submission" date="2022-09" db="EMBL/GenBank/DDBJ databases">
        <title>The genome sequence of Rhodococcus aetherivorans N1.</title>
        <authorList>
            <person name="Jiang W."/>
        </authorList>
    </citation>
    <scope>NUCLEOTIDE SEQUENCE</scope>
    <source>
        <strain evidence="3">N1</strain>
    </source>
</reference>
<dbReference type="Proteomes" id="UP001163947">
    <property type="component" value="Chromosome"/>
</dbReference>
<dbReference type="CDD" id="cd11528">
    <property type="entry name" value="NTP-PPase_MazG_Nterm"/>
    <property type="match status" value="1"/>
</dbReference>
<sequence length="296" mass="32066">MTVILLDPYRPGSVPLEAVPLLTGPLACTDDVPAAVRETLGATAGSDAETLVAVDAGHEAVRERVRRGERVIAAPPAPGERLLRAVEVMDRLWGFGGWEVTQTHDSLRRYLLEETYELLDAIEEGDPHGLREELGDLLLQVLFHSRIAQESGTDPFTVDDVADTLVTKLALRSPHLTNGHTGPIDVAEQEAAWEVAKAAEKARPSCLDGIAMAQPALALTEKVLTRSAKAGFPSDLVPESLGSVRICGEGSAEQTLRTAVVAFAGRIRRAEDAAEADRGKRRPLSSDDWRRYWPQT</sequence>
<protein>
    <submittedName>
        <fullName evidence="3">MazG family protein</fullName>
    </submittedName>
</protein>
<proteinExistence type="predicted"/>
<dbReference type="GO" id="GO:0046076">
    <property type="term" value="P:dTTP catabolic process"/>
    <property type="evidence" value="ECO:0007669"/>
    <property type="project" value="TreeGrafter"/>
</dbReference>
<dbReference type="SUPFAM" id="SSF101386">
    <property type="entry name" value="all-alpha NTP pyrophosphatases"/>
    <property type="match status" value="1"/>
</dbReference>
<dbReference type="InterPro" id="IPR011551">
    <property type="entry name" value="NTP_PyrPHydrolase_MazG"/>
</dbReference>
<dbReference type="GO" id="GO:0047429">
    <property type="term" value="F:nucleoside triphosphate diphosphatase activity"/>
    <property type="evidence" value="ECO:0007669"/>
    <property type="project" value="TreeGrafter"/>
</dbReference>
<name>A0AA46S9E9_9NOCA</name>
<feature type="region of interest" description="Disordered" evidence="1">
    <location>
        <begin position="272"/>
        <end position="296"/>
    </location>
</feature>
<evidence type="ECO:0000256" key="1">
    <source>
        <dbReference type="SAM" id="MobiDB-lite"/>
    </source>
</evidence>
<dbReference type="RefSeq" id="WP_050034786.1">
    <property type="nucleotide sequence ID" value="NZ_CP011341.1"/>
</dbReference>
<dbReference type="InterPro" id="IPR004518">
    <property type="entry name" value="MazG-like_dom"/>
</dbReference>
<dbReference type="PANTHER" id="PTHR30522">
    <property type="entry name" value="NUCLEOSIDE TRIPHOSPHATE PYROPHOSPHOHYDROLASE"/>
    <property type="match status" value="1"/>
</dbReference>
<dbReference type="KEGG" id="rav:AAT18_07380"/>
<dbReference type="GeneID" id="83623067"/>
<dbReference type="Pfam" id="PF03819">
    <property type="entry name" value="MazG"/>
    <property type="match status" value="1"/>
</dbReference>
<dbReference type="EMBL" id="CP106982">
    <property type="protein sequence ID" value="UYF93035.1"/>
    <property type="molecule type" value="Genomic_DNA"/>
</dbReference>
<accession>A0AA46S9E9</accession>
<dbReference type="GO" id="GO:0046081">
    <property type="term" value="P:dUTP catabolic process"/>
    <property type="evidence" value="ECO:0007669"/>
    <property type="project" value="TreeGrafter"/>
</dbReference>
<organism evidence="3 4">
    <name type="scientific">Rhodococcus aetherivorans</name>
    <dbReference type="NCBI Taxonomy" id="191292"/>
    <lineage>
        <taxon>Bacteria</taxon>
        <taxon>Bacillati</taxon>
        <taxon>Actinomycetota</taxon>
        <taxon>Actinomycetes</taxon>
        <taxon>Mycobacteriales</taxon>
        <taxon>Nocardiaceae</taxon>
        <taxon>Rhodococcus</taxon>
    </lineage>
</organism>
<dbReference type="GO" id="GO:0046061">
    <property type="term" value="P:dATP catabolic process"/>
    <property type="evidence" value="ECO:0007669"/>
    <property type="project" value="TreeGrafter"/>
</dbReference>
<dbReference type="GO" id="GO:0046047">
    <property type="term" value="P:TTP catabolic process"/>
    <property type="evidence" value="ECO:0007669"/>
    <property type="project" value="TreeGrafter"/>
</dbReference>
<evidence type="ECO:0000259" key="2">
    <source>
        <dbReference type="Pfam" id="PF03819"/>
    </source>
</evidence>
<evidence type="ECO:0000313" key="3">
    <source>
        <dbReference type="EMBL" id="UYF93035.1"/>
    </source>
</evidence>
<evidence type="ECO:0000313" key="4">
    <source>
        <dbReference type="Proteomes" id="UP001163947"/>
    </source>
</evidence>
<dbReference type="GO" id="GO:0006203">
    <property type="term" value="P:dGTP catabolic process"/>
    <property type="evidence" value="ECO:0007669"/>
    <property type="project" value="TreeGrafter"/>
</dbReference>
<feature type="domain" description="NTP pyrophosphohydrolase MazG-like" evidence="2">
    <location>
        <begin position="102"/>
        <end position="176"/>
    </location>
</feature>
<gene>
    <name evidence="3" type="ORF">OCS65_21585</name>
</gene>